<dbReference type="InterPro" id="IPR050396">
    <property type="entry name" value="Glycosyltr_51/Transpeptidase"/>
</dbReference>
<dbReference type="InterPro" id="IPR012338">
    <property type="entry name" value="Beta-lactam/transpept-like"/>
</dbReference>
<feature type="chain" id="PRO_5047265491" evidence="9">
    <location>
        <begin position="20"/>
        <end position="693"/>
    </location>
</feature>
<feature type="signal peptide" evidence="9">
    <location>
        <begin position="1"/>
        <end position="19"/>
    </location>
</feature>
<proteinExistence type="predicted"/>
<evidence type="ECO:0000256" key="7">
    <source>
        <dbReference type="ARBA" id="ARBA00034000"/>
    </source>
</evidence>
<dbReference type="InterPro" id="IPR001460">
    <property type="entry name" value="PCN-bd_Tpept"/>
</dbReference>
<dbReference type="EMBL" id="JBHTCJ010000002">
    <property type="protein sequence ID" value="MFC7341004.1"/>
    <property type="molecule type" value="Genomic_DNA"/>
</dbReference>
<keyword evidence="6" id="KW-0511">Multifunctional enzyme</keyword>
<accession>A0ABW2LGU6</accession>
<keyword evidence="4 12" id="KW-0808">Transferase</keyword>
<evidence type="ECO:0000256" key="3">
    <source>
        <dbReference type="ARBA" id="ARBA00022676"/>
    </source>
</evidence>
<evidence type="ECO:0000256" key="6">
    <source>
        <dbReference type="ARBA" id="ARBA00023268"/>
    </source>
</evidence>
<evidence type="ECO:0000256" key="5">
    <source>
        <dbReference type="ARBA" id="ARBA00022801"/>
    </source>
</evidence>
<evidence type="ECO:0000313" key="13">
    <source>
        <dbReference type="Proteomes" id="UP001596504"/>
    </source>
</evidence>
<evidence type="ECO:0000259" key="10">
    <source>
        <dbReference type="Pfam" id="PF00905"/>
    </source>
</evidence>
<sequence length="693" mass="73651">MFGLCVLAGVLVAALLLPAATGTGAVVNQSSDAIDRMSSSLAKREMPLVSTVTDRNGKPIAYFFNQYRVETKPGQISDSMKAAITAVEDKRFWHHEGVDWHGTMRALAKNAASGQTAQGASTITQQYVKNYLVHVTARNAMEAEKAKETTVARKLREAKLAVELERTMSKEEILTGYLNVVPFGNQTFGVGAAAQTYFGTTPDNLSISQSALLAAIVNQPGALNPETNPADALARRNLVIDLMADPRNDIRITKEDAERAKKEPLGVLSPLGRPPNGCVGTGDSETDGFFCTYVENYLDRHGVSSDQLENGGYTIRTSLDRTASDAAKQAAERYVPTQTDGIANAMAVVEPGKDKHKVRALAANRDFGNDASKGQTAYDIVSRTVPFGAGSIYKIFTSAVALEQGMSIYDTVDVPASYTSRVYKNGCCSPYTVQNAEGVDSGPRTLQMALATSPNTAFVKLQEQVGLNNVVDMASRLGLRHAMGQVNMLGRQLDSDGSNGPSVADTVKQRNLGGFTLGFTPTNVLELSNVAATIMSDGVYCPPSPIEEITDRDGNPIPLQEAGCEQALRPDVAHQLAQGLAKDDTEGTSRVAAKAAHWNRPMIGKTGTTSAHQSAALLGATPQMAGAVLTYADGRKPEGICDAGGDNPPYLCGDEGNIYGGKVPARTWFDAMMKIHEGLPVAPLPGSPPPPGR</sequence>
<comment type="catalytic activity">
    <reaction evidence="7">
        <text>Preferential cleavage: (Ac)2-L-Lys-D-Ala-|-D-Ala. Also transpeptidation of peptidyl-alanyl moieties that are N-acyl substituents of D-alanine.</text>
        <dbReference type="EC" id="3.4.16.4"/>
    </reaction>
</comment>
<dbReference type="InterPro" id="IPR036950">
    <property type="entry name" value="PBP_transglycosylase"/>
</dbReference>
<dbReference type="Pfam" id="PF00905">
    <property type="entry name" value="Transpeptidase"/>
    <property type="match status" value="1"/>
</dbReference>
<dbReference type="SUPFAM" id="SSF53955">
    <property type="entry name" value="Lysozyme-like"/>
    <property type="match status" value="1"/>
</dbReference>
<evidence type="ECO:0000259" key="11">
    <source>
        <dbReference type="Pfam" id="PF00912"/>
    </source>
</evidence>
<gene>
    <name evidence="12" type="ORF">ACFQRI_06235</name>
</gene>
<reference evidence="13" key="1">
    <citation type="journal article" date="2019" name="Int. J. Syst. Evol. Microbiol.">
        <title>The Global Catalogue of Microorganisms (GCM) 10K type strain sequencing project: providing services to taxonomists for standard genome sequencing and annotation.</title>
        <authorList>
            <consortium name="The Broad Institute Genomics Platform"/>
            <consortium name="The Broad Institute Genome Sequencing Center for Infectious Disease"/>
            <person name="Wu L."/>
            <person name="Ma J."/>
        </authorList>
    </citation>
    <scope>NUCLEOTIDE SEQUENCE [LARGE SCALE GENOMIC DNA]</scope>
    <source>
        <strain evidence="13">WLHS5</strain>
    </source>
</reference>
<evidence type="ECO:0000256" key="1">
    <source>
        <dbReference type="ARBA" id="ARBA00022645"/>
    </source>
</evidence>
<dbReference type="PANTHER" id="PTHR32282:SF33">
    <property type="entry name" value="PEPTIDOGLYCAN GLYCOSYLTRANSFERASE"/>
    <property type="match status" value="1"/>
</dbReference>
<dbReference type="InterPro" id="IPR001264">
    <property type="entry name" value="Glyco_trans_51"/>
</dbReference>
<evidence type="ECO:0000256" key="4">
    <source>
        <dbReference type="ARBA" id="ARBA00022679"/>
    </source>
</evidence>
<dbReference type="Gene3D" id="1.10.3810.10">
    <property type="entry name" value="Biosynthetic peptidoglycan transglycosylase-like"/>
    <property type="match status" value="1"/>
</dbReference>
<dbReference type="GO" id="GO:0016757">
    <property type="term" value="F:glycosyltransferase activity"/>
    <property type="evidence" value="ECO:0007669"/>
    <property type="project" value="UniProtKB-KW"/>
</dbReference>
<dbReference type="PANTHER" id="PTHR32282">
    <property type="entry name" value="BINDING PROTEIN TRANSPEPTIDASE, PUTATIVE-RELATED"/>
    <property type="match status" value="1"/>
</dbReference>
<dbReference type="EC" id="2.4.-.-" evidence="12"/>
<keyword evidence="5" id="KW-0378">Hydrolase</keyword>
<dbReference type="Gene3D" id="3.40.710.10">
    <property type="entry name" value="DD-peptidase/beta-lactamase superfamily"/>
    <property type="match status" value="1"/>
</dbReference>
<dbReference type="RefSeq" id="WP_380665390.1">
    <property type="nucleotide sequence ID" value="NZ_JBHTCJ010000002.1"/>
</dbReference>
<dbReference type="InterPro" id="IPR023346">
    <property type="entry name" value="Lysozyme-like_dom_sf"/>
</dbReference>
<keyword evidence="3 12" id="KW-0328">Glycosyltransferase</keyword>
<dbReference type="Proteomes" id="UP001596504">
    <property type="component" value="Unassembled WGS sequence"/>
</dbReference>
<organism evidence="12 13">
    <name type="scientific">Saccharopolyspora griseoalba</name>
    <dbReference type="NCBI Taxonomy" id="1431848"/>
    <lineage>
        <taxon>Bacteria</taxon>
        <taxon>Bacillati</taxon>
        <taxon>Actinomycetota</taxon>
        <taxon>Actinomycetes</taxon>
        <taxon>Pseudonocardiales</taxon>
        <taxon>Pseudonocardiaceae</taxon>
        <taxon>Saccharopolyspora</taxon>
    </lineage>
</organism>
<keyword evidence="1" id="KW-0121">Carboxypeptidase</keyword>
<dbReference type="SUPFAM" id="SSF56601">
    <property type="entry name" value="beta-lactamase/transpeptidase-like"/>
    <property type="match status" value="1"/>
</dbReference>
<evidence type="ECO:0000256" key="8">
    <source>
        <dbReference type="ARBA" id="ARBA00049902"/>
    </source>
</evidence>
<comment type="caution">
    <text evidence="12">The sequence shown here is derived from an EMBL/GenBank/DDBJ whole genome shotgun (WGS) entry which is preliminary data.</text>
</comment>
<protein>
    <submittedName>
        <fullName evidence="12">Transglycosylase domain-containing protein</fullName>
        <ecNumber evidence="12">2.4.-.-</ecNumber>
    </submittedName>
</protein>
<feature type="domain" description="Glycosyl transferase family 51" evidence="11">
    <location>
        <begin position="57"/>
        <end position="243"/>
    </location>
</feature>
<feature type="domain" description="Penicillin-binding protein transpeptidase" evidence="10">
    <location>
        <begin position="357"/>
        <end position="610"/>
    </location>
</feature>
<evidence type="ECO:0000256" key="9">
    <source>
        <dbReference type="SAM" id="SignalP"/>
    </source>
</evidence>
<evidence type="ECO:0000313" key="12">
    <source>
        <dbReference type="EMBL" id="MFC7341004.1"/>
    </source>
</evidence>
<comment type="catalytic activity">
    <reaction evidence="8">
        <text>[GlcNAc-(1-&gt;4)-Mur2Ac(oyl-L-Ala-gamma-D-Glu-L-Lys-D-Ala-D-Ala)](n)-di-trans,octa-cis-undecaprenyl diphosphate + beta-D-GlcNAc-(1-&gt;4)-Mur2Ac(oyl-L-Ala-gamma-D-Glu-L-Lys-D-Ala-D-Ala)-di-trans,octa-cis-undecaprenyl diphosphate = [GlcNAc-(1-&gt;4)-Mur2Ac(oyl-L-Ala-gamma-D-Glu-L-Lys-D-Ala-D-Ala)](n+1)-di-trans,octa-cis-undecaprenyl diphosphate + di-trans,octa-cis-undecaprenyl diphosphate + H(+)</text>
        <dbReference type="Rhea" id="RHEA:23708"/>
        <dbReference type="Rhea" id="RHEA-COMP:9602"/>
        <dbReference type="Rhea" id="RHEA-COMP:9603"/>
        <dbReference type="ChEBI" id="CHEBI:15378"/>
        <dbReference type="ChEBI" id="CHEBI:58405"/>
        <dbReference type="ChEBI" id="CHEBI:60033"/>
        <dbReference type="ChEBI" id="CHEBI:78435"/>
        <dbReference type="EC" id="2.4.99.28"/>
    </reaction>
</comment>
<evidence type="ECO:0000256" key="2">
    <source>
        <dbReference type="ARBA" id="ARBA00022670"/>
    </source>
</evidence>
<keyword evidence="13" id="KW-1185">Reference proteome</keyword>
<keyword evidence="2" id="KW-0645">Protease</keyword>
<keyword evidence="9" id="KW-0732">Signal</keyword>
<dbReference type="Pfam" id="PF00912">
    <property type="entry name" value="Transgly"/>
    <property type="match status" value="1"/>
</dbReference>
<name>A0ABW2LGU6_9PSEU</name>